<dbReference type="AlphaFoldDB" id="A0ABD1ZC55"/>
<dbReference type="InterPro" id="IPR000868">
    <property type="entry name" value="Isochorismatase-like_dom"/>
</dbReference>
<proteinExistence type="inferred from homology"/>
<evidence type="ECO:0000313" key="4">
    <source>
        <dbReference type="Proteomes" id="UP001605036"/>
    </source>
</evidence>
<reference evidence="3 4" key="1">
    <citation type="submission" date="2024-09" db="EMBL/GenBank/DDBJ databases">
        <title>Chromosome-scale assembly of Riccia fluitans.</title>
        <authorList>
            <person name="Paukszto L."/>
            <person name="Sawicki J."/>
            <person name="Karawczyk K."/>
            <person name="Piernik-Szablinska J."/>
            <person name="Szczecinska M."/>
            <person name="Mazdziarz M."/>
        </authorList>
    </citation>
    <scope>NUCLEOTIDE SEQUENCE [LARGE SCALE GENOMIC DNA]</scope>
    <source>
        <strain evidence="3">Rf_01</strain>
        <tissue evidence="3">Aerial parts of the thallus</tissue>
    </source>
</reference>
<gene>
    <name evidence="3" type="ORF">R1flu_012975</name>
</gene>
<dbReference type="PANTHER" id="PTHR47297">
    <property type="match status" value="1"/>
</dbReference>
<evidence type="ECO:0000259" key="2">
    <source>
        <dbReference type="Pfam" id="PF00857"/>
    </source>
</evidence>
<dbReference type="Proteomes" id="UP001605036">
    <property type="component" value="Unassembled WGS sequence"/>
</dbReference>
<protein>
    <recommendedName>
        <fullName evidence="2">Isochorismatase-like domain-containing protein</fullName>
    </recommendedName>
</protein>
<evidence type="ECO:0000313" key="3">
    <source>
        <dbReference type="EMBL" id="KAL2645388.1"/>
    </source>
</evidence>
<dbReference type="InterPro" id="IPR044717">
    <property type="entry name" value="NIC1"/>
</dbReference>
<dbReference type="SUPFAM" id="SSF52499">
    <property type="entry name" value="Isochorismatase-like hydrolases"/>
    <property type="match status" value="1"/>
</dbReference>
<name>A0ABD1ZC55_9MARC</name>
<dbReference type="CDD" id="cd00431">
    <property type="entry name" value="cysteine_hydrolases"/>
    <property type="match status" value="1"/>
</dbReference>
<dbReference type="EMBL" id="JBHFFA010000002">
    <property type="protein sequence ID" value="KAL2645388.1"/>
    <property type="molecule type" value="Genomic_DNA"/>
</dbReference>
<feature type="domain" description="Isochorismatase-like" evidence="2">
    <location>
        <begin position="32"/>
        <end position="200"/>
    </location>
</feature>
<sequence>MAESAGLAAQLRSELPLNFTNLELSPGQRAGLVIVDEVNGFCTVGAGNLAPPVPSKPISDMVEETSSIAKKFSERGWPILALLDTHEPHKPEPPYPPHCIKGTGEEKLVPDLAWLERDEHTLLMPKDCIDGFIGAFRKDGTNIVMEWVKQHQIETMLVVGICTDVCVMDFVTSVLSARSHDMLVPLKHVAVYSKACATCDIPQDIAKDTNAMPHPQELFHFLGLYFAASRGALIIDRLTFVDGSSTSTGHV</sequence>
<dbReference type="Pfam" id="PF00857">
    <property type="entry name" value="Isochorismatase"/>
    <property type="match status" value="1"/>
</dbReference>
<dbReference type="Gene3D" id="3.40.50.850">
    <property type="entry name" value="Isochorismatase-like"/>
    <property type="match status" value="1"/>
</dbReference>
<dbReference type="PANTHER" id="PTHR47297:SF2">
    <property type="entry name" value="OS02G0606800 PROTEIN"/>
    <property type="match status" value="1"/>
</dbReference>
<accession>A0ABD1ZC55</accession>
<organism evidence="3 4">
    <name type="scientific">Riccia fluitans</name>
    <dbReference type="NCBI Taxonomy" id="41844"/>
    <lineage>
        <taxon>Eukaryota</taxon>
        <taxon>Viridiplantae</taxon>
        <taxon>Streptophyta</taxon>
        <taxon>Embryophyta</taxon>
        <taxon>Marchantiophyta</taxon>
        <taxon>Marchantiopsida</taxon>
        <taxon>Marchantiidae</taxon>
        <taxon>Marchantiales</taxon>
        <taxon>Ricciaceae</taxon>
        <taxon>Riccia</taxon>
    </lineage>
</organism>
<evidence type="ECO:0000256" key="1">
    <source>
        <dbReference type="ARBA" id="ARBA00006336"/>
    </source>
</evidence>
<keyword evidence="4" id="KW-1185">Reference proteome</keyword>
<comment type="caution">
    <text evidence="3">The sequence shown here is derived from an EMBL/GenBank/DDBJ whole genome shotgun (WGS) entry which is preliminary data.</text>
</comment>
<dbReference type="InterPro" id="IPR036380">
    <property type="entry name" value="Isochorismatase-like_sf"/>
</dbReference>
<comment type="similarity">
    <text evidence="1">Belongs to the isochorismatase family.</text>
</comment>